<protein>
    <recommendedName>
        <fullName evidence="1">Calcineurin-like phosphoesterase domain-containing protein</fullName>
    </recommendedName>
</protein>
<dbReference type="EMBL" id="SNRX01000017">
    <property type="protein sequence ID" value="KAA6301563.1"/>
    <property type="molecule type" value="Genomic_DNA"/>
</dbReference>
<dbReference type="SUPFAM" id="SSF56300">
    <property type="entry name" value="Metallo-dependent phosphatases"/>
    <property type="match status" value="1"/>
</dbReference>
<sequence length="231" mass="27203">MNEILIIPDIHGRTFWETALSYQGKIVFLGDYTDPYPHEGITQENAYFAFSEIVRFKQQHPDRVTLLIGNHELHYYDRQFQASRFSEEYYNKYHAVLTGEKSAGLFQLCKQMDNYLFIHAGITKGWYDLHKTELQSLGDDLETQVNRLFLNNKQAFYEVSGERGGWSRYGSPVWADAHEFFCEQEPFQKDIIQIIGHTQIGNNEPVIRKNIRLLDNQQLYLLRNGQIEHYV</sequence>
<dbReference type="InterPro" id="IPR004843">
    <property type="entry name" value="Calcineurin-like_PHP"/>
</dbReference>
<comment type="caution">
    <text evidence="2">The sequence shown here is derived from an EMBL/GenBank/DDBJ whole genome shotgun (WGS) entry which is preliminary data.</text>
</comment>
<evidence type="ECO:0000313" key="2">
    <source>
        <dbReference type="EMBL" id="KAA6301563.1"/>
    </source>
</evidence>
<dbReference type="InterPro" id="IPR029052">
    <property type="entry name" value="Metallo-depent_PP-like"/>
</dbReference>
<gene>
    <name evidence="2" type="ORF">EZS26_002307</name>
</gene>
<name>A0A5M8NZH3_9BACT</name>
<evidence type="ECO:0000313" key="3">
    <source>
        <dbReference type="Proteomes" id="UP000324575"/>
    </source>
</evidence>
<organism evidence="2 3">
    <name type="scientific">Candidatus Ordinivivax streblomastigis</name>
    <dbReference type="NCBI Taxonomy" id="2540710"/>
    <lineage>
        <taxon>Bacteria</taxon>
        <taxon>Pseudomonadati</taxon>
        <taxon>Bacteroidota</taxon>
        <taxon>Bacteroidia</taxon>
        <taxon>Bacteroidales</taxon>
        <taxon>Candidatus Ordinivivax</taxon>
    </lineage>
</organism>
<feature type="domain" description="Calcineurin-like phosphoesterase" evidence="1">
    <location>
        <begin position="4"/>
        <end position="152"/>
    </location>
</feature>
<dbReference type="GO" id="GO:0016787">
    <property type="term" value="F:hydrolase activity"/>
    <property type="evidence" value="ECO:0007669"/>
    <property type="project" value="InterPro"/>
</dbReference>
<evidence type="ECO:0000259" key="1">
    <source>
        <dbReference type="Pfam" id="PF00149"/>
    </source>
</evidence>
<dbReference type="Gene3D" id="3.60.21.10">
    <property type="match status" value="1"/>
</dbReference>
<dbReference type="Pfam" id="PF00149">
    <property type="entry name" value="Metallophos"/>
    <property type="match status" value="1"/>
</dbReference>
<dbReference type="Proteomes" id="UP000324575">
    <property type="component" value="Unassembled WGS sequence"/>
</dbReference>
<proteinExistence type="predicted"/>
<accession>A0A5M8NZH3</accession>
<reference evidence="2 3" key="1">
    <citation type="submission" date="2019-03" db="EMBL/GenBank/DDBJ databases">
        <title>Single cell metagenomics reveals metabolic interactions within the superorganism composed of flagellate Streblomastix strix and complex community of Bacteroidetes bacteria on its surface.</title>
        <authorList>
            <person name="Treitli S.C."/>
            <person name="Kolisko M."/>
            <person name="Husnik F."/>
            <person name="Keeling P."/>
            <person name="Hampl V."/>
        </authorList>
    </citation>
    <scope>NUCLEOTIDE SEQUENCE [LARGE SCALE GENOMIC DNA]</scope>
    <source>
        <strain evidence="2">St1</strain>
    </source>
</reference>
<dbReference type="AlphaFoldDB" id="A0A5M8NZH3"/>